<reference evidence="2 3" key="1">
    <citation type="submission" date="2014-04" db="EMBL/GenBank/DDBJ databases">
        <authorList>
            <consortium name="DOE Joint Genome Institute"/>
            <person name="Kuo A."/>
            <person name="Ruytinx J."/>
            <person name="Rineau F."/>
            <person name="Colpaert J."/>
            <person name="Kohler A."/>
            <person name="Nagy L.G."/>
            <person name="Floudas D."/>
            <person name="Copeland A."/>
            <person name="Barry K.W."/>
            <person name="Cichocki N."/>
            <person name="Veneault-Fourrey C."/>
            <person name="LaButti K."/>
            <person name="Lindquist E.A."/>
            <person name="Lipzen A."/>
            <person name="Lundell T."/>
            <person name="Morin E."/>
            <person name="Murat C."/>
            <person name="Sun H."/>
            <person name="Tunlid A."/>
            <person name="Henrissat B."/>
            <person name="Grigoriev I.V."/>
            <person name="Hibbett D.S."/>
            <person name="Martin F."/>
            <person name="Nordberg H.P."/>
            <person name="Cantor M.N."/>
            <person name="Hua S.X."/>
        </authorList>
    </citation>
    <scope>NUCLEOTIDE SEQUENCE [LARGE SCALE GENOMIC DNA]</scope>
    <source>
        <strain evidence="2 3">UH-Slu-Lm8-n1</strain>
    </source>
</reference>
<dbReference type="EMBL" id="KN835358">
    <property type="protein sequence ID" value="KIK39123.1"/>
    <property type="molecule type" value="Genomic_DNA"/>
</dbReference>
<dbReference type="InParanoid" id="A0A0D0B5K2"/>
<dbReference type="SUPFAM" id="SSF50370">
    <property type="entry name" value="Ricin B-like lectins"/>
    <property type="match status" value="1"/>
</dbReference>
<dbReference type="Proteomes" id="UP000054485">
    <property type="component" value="Unassembled WGS sequence"/>
</dbReference>
<evidence type="ECO:0000259" key="1">
    <source>
        <dbReference type="Pfam" id="PF14200"/>
    </source>
</evidence>
<dbReference type="Gene3D" id="2.80.10.50">
    <property type="match status" value="1"/>
</dbReference>
<organism evidence="2 3">
    <name type="scientific">Suillus luteus UH-Slu-Lm8-n1</name>
    <dbReference type="NCBI Taxonomy" id="930992"/>
    <lineage>
        <taxon>Eukaryota</taxon>
        <taxon>Fungi</taxon>
        <taxon>Dikarya</taxon>
        <taxon>Basidiomycota</taxon>
        <taxon>Agaricomycotina</taxon>
        <taxon>Agaricomycetes</taxon>
        <taxon>Agaricomycetidae</taxon>
        <taxon>Boletales</taxon>
        <taxon>Suillineae</taxon>
        <taxon>Suillaceae</taxon>
        <taxon>Suillus</taxon>
    </lineage>
</organism>
<gene>
    <name evidence="2" type="ORF">CY34DRAFT_808658</name>
</gene>
<dbReference type="InterPro" id="IPR035992">
    <property type="entry name" value="Ricin_B-like_lectins"/>
</dbReference>
<dbReference type="OrthoDB" id="2660621at2759"/>
<name>A0A0D0B5K2_9AGAM</name>
<feature type="domain" description="Ricin B lectin" evidence="1">
    <location>
        <begin position="51"/>
        <end position="133"/>
    </location>
</feature>
<accession>A0A0D0B5K2</accession>
<dbReference type="InterPro" id="IPR000772">
    <property type="entry name" value="Ricin_B_lectin"/>
</dbReference>
<dbReference type="Pfam" id="PF14200">
    <property type="entry name" value="RicinB_lectin_2"/>
    <property type="match status" value="1"/>
</dbReference>
<dbReference type="AlphaFoldDB" id="A0A0D0B5K2"/>
<reference evidence="3" key="2">
    <citation type="submission" date="2015-01" db="EMBL/GenBank/DDBJ databases">
        <title>Evolutionary Origins and Diversification of the Mycorrhizal Mutualists.</title>
        <authorList>
            <consortium name="DOE Joint Genome Institute"/>
            <consortium name="Mycorrhizal Genomics Consortium"/>
            <person name="Kohler A."/>
            <person name="Kuo A."/>
            <person name="Nagy L.G."/>
            <person name="Floudas D."/>
            <person name="Copeland A."/>
            <person name="Barry K.W."/>
            <person name="Cichocki N."/>
            <person name="Veneault-Fourrey C."/>
            <person name="LaButti K."/>
            <person name="Lindquist E.A."/>
            <person name="Lipzen A."/>
            <person name="Lundell T."/>
            <person name="Morin E."/>
            <person name="Murat C."/>
            <person name="Riley R."/>
            <person name="Ohm R."/>
            <person name="Sun H."/>
            <person name="Tunlid A."/>
            <person name="Henrissat B."/>
            <person name="Grigoriev I.V."/>
            <person name="Hibbett D.S."/>
            <person name="Martin F."/>
        </authorList>
    </citation>
    <scope>NUCLEOTIDE SEQUENCE [LARGE SCALE GENOMIC DNA]</scope>
    <source>
        <strain evidence="3">UH-Slu-Lm8-n1</strain>
    </source>
</reference>
<sequence>MNATTHTYLNVLDFQAVPGDIVNSVGNRLGNDIVRVLDAFHKAFGTLYPSQWNVANTESCGVTIQSFGTGAFLSFDQSNKMDTFVGSVVTSHSIYPWSLQQNTAVPYAWNIVDKNTGKALAVHNDSIANAAQVLEVENLNHSSRAWLFIAKEPIPGTN</sequence>
<keyword evidence="3" id="KW-1185">Reference proteome</keyword>
<dbReference type="HOGENOM" id="CLU_149477_0_0_1"/>
<evidence type="ECO:0000313" key="2">
    <source>
        <dbReference type="EMBL" id="KIK39123.1"/>
    </source>
</evidence>
<evidence type="ECO:0000313" key="3">
    <source>
        <dbReference type="Proteomes" id="UP000054485"/>
    </source>
</evidence>
<protein>
    <recommendedName>
        <fullName evidence="1">Ricin B lectin domain-containing protein</fullName>
    </recommendedName>
</protein>
<proteinExistence type="predicted"/>